<evidence type="ECO:0000256" key="2">
    <source>
        <dbReference type="ARBA" id="ARBA00022692"/>
    </source>
</evidence>
<organism evidence="6 7">
    <name type="scientific">Campylobacter concisus</name>
    <dbReference type="NCBI Taxonomy" id="199"/>
    <lineage>
        <taxon>Bacteria</taxon>
        <taxon>Pseudomonadati</taxon>
        <taxon>Campylobacterota</taxon>
        <taxon>Epsilonproteobacteria</taxon>
        <taxon>Campylobacterales</taxon>
        <taxon>Campylobacteraceae</taxon>
        <taxon>Campylobacter</taxon>
    </lineage>
</organism>
<feature type="transmembrane region" description="Helical" evidence="5">
    <location>
        <begin position="318"/>
        <end position="340"/>
    </location>
</feature>
<evidence type="ECO:0000256" key="5">
    <source>
        <dbReference type="SAM" id="Phobius"/>
    </source>
</evidence>
<feature type="transmembrane region" description="Helical" evidence="5">
    <location>
        <begin position="286"/>
        <end position="306"/>
    </location>
</feature>
<dbReference type="Pfam" id="PF01943">
    <property type="entry name" value="Polysacc_synt"/>
    <property type="match status" value="1"/>
</dbReference>
<accession>A0A1Y5NBC2</accession>
<protein>
    <submittedName>
        <fullName evidence="6">O-unit flippase</fullName>
    </submittedName>
</protein>
<reference evidence="6 7" key="1">
    <citation type="submission" date="2017-04" db="EMBL/GenBank/DDBJ databases">
        <title>Complete genome of Campylobacter concisus ATCC 33237T and draft genomes for an additional eight well characterized C. concisus strains.</title>
        <authorList>
            <person name="Cornelius A.J."/>
            <person name="Miller W.G."/>
            <person name="Lastovica A.J."/>
            <person name="On S.L."/>
            <person name="French N.P."/>
            <person name="Vandenberg O."/>
            <person name="Biggs P.J."/>
        </authorList>
    </citation>
    <scope>NUCLEOTIDE SEQUENCE [LARGE SCALE GENOMIC DNA]</scope>
    <source>
        <strain evidence="6 7">Lasto127.99</strain>
    </source>
</reference>
<gene>
    <name evidence="6" type="ORF">B9N60_03390</name>
</gene>
<dbReference type="EMBL" id="NDYQ01000004">
    <property type="protein sequence ID" value="OUT18170.1"/>
    <property type="molecule type" value="Genomic_DNA"/>
</dbReference>
<feature type="transmembrane region" description="Helical" evidence="5">
    <location>
        <begin position="79"/>
        <end position="101"/>
    </location>
</feature>
<dbReference type="GO" id="GO:0016020">
    <property type="term" value="C:membrane"/>
    <property type="evidence" value="ECO:0007669"/>
    <property type="project" value="UniProtKB-SubCell"/>
</dbReference>
<sequence length="426" mass="48538">MKYFKNTSWLFFEKILRMFVGLFVGIWVARYLGPERFGLFSYAQSFVGLFTAIATLGLDSIVVRELVKNESKSNELIGTAFYLKLMGAILTLLVLAIATYFTSNDRYTNLLVFIMASATIFQSFNVIDMYFQSKVLSKYIVFSNIISLFASSIVKIILILIDAPLVAFAWAILFDSIVLALGFIYFFLKYSTLMVRKIYFSKLIAVDLLKNSYPIILSSAVIAIYLKIDQVMIKSMLGEIAVGQYTAATKLSESFYFIPLVISYSFFPAIVNSKNCNEIYYARLQMLYNLVVWIAIAIALPVTILSDNIIDILYGDQYYQAGSILMIHIWTNILISIGVISGDWFVAENLQIFAFWRSFCGASINIILNFLLIPKYGIQGAAVATLISYFIANLAFDFFNKKTRKIFFIKLKTVILTRRILSWHQF</sequence>
<evidence type="ECO:0000313" key="7">
    <source>
        <dbReference type="Proteomes" id="UP000195893"/>
    </source>
</evidence>
<evidence type="ECO:0000256" key="1">
    <source>
        <dbReference type="ARBA" id="ARBA00004141"/>
    </source>
</evidence>
<evidence type="ECO:0000256" key="4">
    <source>
        <dbReference type="ARBA" id="ARBA00023136"/>
    </source>
</evidence>
<dbReference type="PANTHER" id="PTHR43424:SF1">
    <property type="entry name" value="LOCUS PUTATIVE PROTEIN 1-RELATED"/>
    <property type="match status" value="1"/>
</dbReference>
<dbReference type="InterPro" id="IPR002797">
    <property type="entry name" value="Polysacc_synth"/>
</dbReference>
<feature type="transmembrane region" description="Helical" evidence="5">
    <location>
        <begin position="39"/>
        <end position="58"/>
    </location>
</feature>
<keyword evidence="4 5" id="KW-0472">Membrane</keyword>
<dbReference type="CDD" id="cd13128">
    <property type="entry name" value="MATE_Wzx_like"/>
    <property type="match status" value="1"/>
</dbReference>
<dbReference type="InterPro" id="IPR052556">
    <property type="entry name" value="PolySynth_Transporter"/>
</dbReference>
<feature type="transmembrane region" description="Helical" evidence="5">
    <location>
        <begin position="378"/>
        <end position="399"/>
    </location>
</feature>
<feature type="transmembrane region" description="Helical" evidence="5">
    <location>
        <begin position="107"/>
        <end position="127"/>
    </location>
</feature>
<proteinExistence type="predicted"/>
<feature type="transmembrane region" description="Helical" evidence="5">
    <location>
        <begin position="352"/>
        <end position="372"/>
    </location>
</feature>
<feature type="transmembrane region" description="Helical" evidence="5">
    <location>
        <begin position="167"/>
        <end position="188"/>
    </location>
</feature>
<feature type="transmembrane region" description="Helical" evidence="5">
    <location>
        <begin position="15"/>
        <end position="33"/>
    </location>
</feature>
<evidence type="ECO:0000256" key="3">
    <source>
        <dbReference type="ARBA" id="ARBA00022989"/>
    </source>
</evidence>
<feature type="transmembrane region" description="Helical" evidence="5">
    <location>
        <begin position="139"/>
        <end position="161"/>
    </location>
</feature>
<comment type="subcellular location">
    <subcellularLocation>
        <location evidence="1">Membrane</location>
        <topology evidence="1">Multi-pass membrane protein</topology>
    </subcellularLocation>
</comment>
<dbReference type="Proteomes" id="UP000195893">
    <property type="component" value="Unassembled WGS sequence"/>
</dbReference>
<evidence type="ECO:0000313" key="6">
    <source>
        <dbReference type="EMBL" id="OUT18170.1"/>
    </source>
</evidence>
<keyword evidence="3 5" id="KW-1133">Transmembrane helix</keyword>
<dbReference type="PANTHER" id="PTHR43424">
    <property type="entry name" value="LOCUS PUTATIVE PROTEIN 1-RELATED"/>
    <property type="match status" value="1"/>
</dbReference>
<dbReference type="AlphaFoldDB" id="A0A1Y5NBC2"/>
<comment type="caution">
    <text evidence="6">The sequence shown here is derived from an EMBL/GenBank/DDBJ whole genome shotgun (WGS) entry which is preliminary data.</text>
</comment>
<feature type="transmembrane region" description="Helical" evidence="5">
    <location>
        <begin position="255"/>
        <end position="274"/>
    </location>
</feature>
<keyword evidence="2 5" id="KW-0812">Transmembrane</keyword>
<name>A0A1Y5NBC2_9BACT</name>
<feature type="transmembrane region" description="Helical" evidence="5">
    <location>
        <begin position="208"/>
        <end position="228"/>
    </location>
</feature>